<evidence type="ECO:0000313" key="3">
    <source>
        <dbReference type="EMBL" id="KAF0760449.1"/>
    </source>
</evidence>
<gene>
    <name evidence="3" type="ORF">FWK35_00017197</name>
</gene>
<evidence type="ECO:0000313" key="4">
    <source>
        <dbReference type="Proteomes" id="UP000478052"/>
    </source>
</evidence>
<dbReference type="Proteomes" id="UP000478052">
    <property type="component" value="Unassembled WGS sequence"/>
</dbReference>
<keyword evidence="1" id="KW-0472">Membrane</keyword>
<evidence type="ECO:0000256" key="1">
    <source>
        <dbReference type="SAM" id="Phobius"/>
    </source>
</evidence>
<feature type="transmembrane region" description="Helical" evidence="1">
    <location>
        <begin position="443"/>
        <end position="465"/>
    </location>
</feature>
<keyword evidence="1" id="KW-1133">Transmembrane helix</keyword>
<keyword evidence="1" id="KW-0812">Transmembrane</keyword>
<dbReference type="PROSITE" id="PS50081">
    <property type="entry name" value="ZF_DAG_PE_2"/>
    <property type="match status" value="1"/>
</dbReference>
<dbReference type="AlphaFoldDB" id="A0A6G0YRN8"/>
<sequence>MSNKCYSCNELFAELDNPLKCDSCSSIVHNKCSGLSATELKCLGLKKSCDQGLKELPELKILIKKLLVEVDNIKNDTANNINSTNNINFLDEFVINEINDRNRRANNLIFYNVDESECNRHDISVPLKVIRLGRFQPGKMRPIKTIFSMATDVFDIIRNKKKISHSNLPSTINISTDRTPNQRESMKKLCEELASRTNNGEIGLTIKFQRGVPKIIKIIDRCSNLYNRGGGILLAIKNTFNCKLLNPITIIPNIDQIILHFNYSLIPLIDSYYPPLDFIYSLEISEILDEPNSPELFNYNSCNYLEIIEFLENIDILANIINLDLDNAILKFYDILNHICNLFIPKTKLNRQFNYSLPWSNYDLRNLIKEKKLAHKKSILEFGSLIWSSDYSTYKSDLDNLQFKFLKRIAHVICYNLSHCSVKHLQDSIEVHYLEVRRNLADIMFIFDILNGFVICPEILALINFRIPRKSTRNLDLFKIPFYKTNIGTNSFLPRVLFLANIISATLDFFNMSRYTFKANTPLYSASLYNYFVQPIIKVEFHLNRTSCQNIGNFKKSIKTIIENVDEDCMSTGNIIL</sequence>
<organism evidence="3 4">
    <name type="scientific">Aphis craccivora</name>
    <name type="common">Cowpea aphid</name>
    <dbReference type="NCBI Taxonomy" id="307492"/>
    <lineage>
        <taxon>Eukaryota</taxon>
        <taxon>Metazoa</taxon>
        <taxon>Ecdysozoa</taxon>
        <taxon>Arthropoda</taxon>
        <taxon>Hexapoda</taxon>
        <taxon>Insecta</taxon>
        <taxon>Pterygota</taxon>
        <taxon>Neoptera</taxon>
        <taxon>Paraneoptera</taxon>
        <taxon>Hemiptera</taxon>
        <taxon>Sternorrhyncha</taxon>
        <taxon>Aphidomorpha</taxon>
        <taxon>Aphidoidea</taxon>
        <taxon>Aphididae</taxon>
        <taxon>Aphidini</taxon>
        <taxon>Aphis</taxon>
        <taxon>Aphis</taxon>
    </lineage>
</organism>
<proteinExistence type="predicted"/>
<feature type="domain" description="Phorbol-ester/DAG-type" evidence="2">
    <location>
        <begin position="1"/>
        <end position="42"/>
    </location>
</feature>
<keyword evidence="4" id="KW-1185">Reference proteome</keyword>
<evidence type="ECO:0000259" key="2">
    <source>
        <dbReference type="PROSITE" id="PS50081"/>
    </source>
</evidence>
<reference evidence="3 4" key="1">
    <citation type="submission" date="2019-08" db="EMBL/GenBank/DDBJ databases">
        <title>Whole genome of Aphis craccivora.</title>
        <authorList>
            <person name="Voronova N.V."/>
            <person name="Shulinski R.S."/>
            <person name="Bandarenka Y.V."/>
            <person name="Zhorov D.G."/>
            <person name="Warner D."/>
        </authorList>
    </citation>
    <scope>NUCLEOTIDE SEQUENCE [LARGE SCALE GENOMIC DNA]</scope>
    <source>
        <strain evidence="3">180601</strain>
        <tissue evidence="3">Whole Body</tissue>
    </source>
</reference>
<accession>A0A6G0YRN8</accession>
<dbReference type="OrthoDB" id="6618292at2759"/>
<name>A0A6G0YRN8_APHCR</name>
<dbReference type="EMBL" id="VUJU01002673">
    <property type="protein sequence ID" value="KAF0760449.1"/>
    <property type="molecule type" value="Genomic_DNA"/>
</dbReference>
<comment type="caution">
    <text evidence="3">The sequence shown here is derived from an EMBL/GenBank/DDBJ whole genome shotgun (WGS) entry which is preliminary data.</text>
</comment>
<protein>
    <submittedName>
        <fullName evidence="3">MI domain-containing protein</fullName>
    </submittedName>
</protein>
<dbReference type="InterPro" id="IPR002219">
    <property type="entry name" value="PKC_DAG/PE"/>
</dbReference>